<proteinExistence type="inferred from homology"/>
<dbReference type="Proteomes" id="UP000664122">
    <property type="component" value="Unassembled WGS sequence"/>
</dbReference>
<dbReference type="FunFam" id="3.40.309.10:FF:000005">
    <property type="entry name" value="1-pyrroline-5-carboxylate dehydrogenase 1"/>
    <property type="match status" value="1"/>
</dbReference>
<dbReference type="InterPro" id="IPR025703">
    <property type="entry name" value="Bifunct_PutA"/>
</dbReference>
<dbReference type="InterPro" id="IPR016161">
    <property type="entry name" value="Ald_DH/histidinol_DH"/>
</dbReference>
<dbReference type="Gene3D" id="3.20.20.220">
    <property type="match status" value="1"/>
</dbReference>
<dbReference type="Gene3D" id="3.40.605.10">
    <property type="entry name" value="Aldehyde Dehydrogenase, Chain A, domain 1"/>
    <property type="match status" value="1"/>
</dbReference>
<comment type="pathway">
    <text evidence="1 5">Amino-acid degradation; L-proline degradation into L-glutamate; L-glutamate from L-proline: step 2/2.</text>
</comment>
<evidence type="ECO:0000256" key="2">
    <source>
        <dbReference type="ARBA" id="ARBA00023002"/>
    </source>
</evidence>
<dbReference type="Pfam" id="PF01619">
    <property type="entry name" value="Pro_dh"/>
    <property type="match status" value="1"/>
</dbReference>
<dbReference type="GO" id="GO:0010133">
    <property type="term" value="P:L-proline catabolic process to L-glutamate"/>
    <property type="evidence" value="ECO:0007669"/>
    <property type="project" value="UniProtKB-UniRule"/>
</dbReference>
<dbReference type="NCBIfam" id="TIGR01238">
    <property type="entry name" value="D1pyr5carbox3"/>
    <property type="match status" value="1"/>
</dbReference>
<comment type="pathway">
    <text evidence="5">Amino-acid degradation; L-proline degradation into L-glutamate; L-glutamate from L-proline: step 1/2.</text>
</comment>
<keyword evidence="5" id="KW-0678">Repressor</keyword>
<dbReference type="Pfam" id="PF14850">
    <property type="entry name" value="Pro_dh-DNA_bdg"/>
    <property type="match status" value="1"/>
</dbReference>
<dbReference type="SUPFAM" id="SSF53720">
    <property type="entry name" value="ALDH-like"/>
    <property type="match status" value="1"/>
</dbReference>
<comment type="catalytic activity">
    <reaction evidence="5">
        <text>L-proline + a quinone = (S)-1-pyrroline-5-carboxylate + a quinol + H(+)</text>
        <dbReference type="Rhea" id="RHEA:23784"/>
        <dbReference type="ChEBI" id="CHEBI:15378"/>
        <dbReference type="ChEBI" id="CHEBI:17388"/>
        <dbReference type="ChEBI" id="CHEBI:24646"/>
        <dbReference type="ChEBI" id="CHEBI:60039"/>
        <dbReference type="ChEBI" id="CHEBI:132124"/>
        <dbReference type="EC" id="1.5.5.2"/>
    </reaction>
</comment>
<keyword evidence="5" id="KW-0238">DNA-binding</keyword>
<comment type="similarity">
    <text evidence="5">In the C-terminal section; belongs to the aldehyde dehydrogenase family.</text>
</comment>
<evidence type="ECO:0000256" key="4">
    <source>
        <dbReference type="ARBA" id="ARBA00048142"/>
    </source>
</evidence>
<sequence>MSASVNAASTLAAAAFPQSFSQPFAPDDQAAVTALLKASGRWELDDEKVDARARALIAGIRKASGGIGGVEDFLREFGLSSREGLALMILAEALLRVPDSATQDRLIEEKIGAGDWVHHEGGEDRMLTAASAWALGISARIIRPGETPQGVMAGLVKRIGGPAVRQATRQAMRFLGRHFVLGETIEDALERARGFETKGYRHSYDMLGEGARTMADAERYYRSYADAIEKIGRKAGNKALPDRPGISVKLSALHPRYHPLHRERVLIELLPKVEALAEKARRYDLNLTIDAEEAERLELSLDVIDAFVQRFDFKGWQGFGLAVQAYQKRALAVIEHVDALAAAAGIRMMVRLVKGAYWDTEIKRAQEKGLEGYPVYTRKPATDLSYLVCAKALLDRRARIYPQFATHNALTVATILEMAGRDLTGFEFQRLHGMGEALYETLRRGAAKTPIACRIYAPVGGYRDLLAYLVRRLLENGANSSFVAMVGDEDIPVEQLLQRPRAILETGPARHPKIGLPKDLFSPRQNSAGIETGERQALAELIAERSRVKVAGLKARCGATTAQAAGASEAVAIHSPVDGASLGTSYHLSASATRALVAEAARHVRAAEAVPASKRAEALRKAAALMESRDADLLAVLTVEGGKALDDAVAELREAVDFLRFYADEAMRLFSAPCELPGPTGEENRLTYRARGVAVAISPWNFPLAIFTGQVAAALAAGNVVIAKPAEQTPLIAALAVEILHAAGFAKQHLYLAPGDGRTGAALTAHEATALVAFTGSTETAFAINRALAARNAPIAPLIAETGGINALIADATALPEQVADDVVMSAFRSAGQRCSALRLLFLQEDVADRILEMIAGAAQELTVGDPRDLATDIGPVIDAEQLAMLRDHIARMEREQTVRYRGEVPADLVGKGHYFAPHIVALDRPEALEREVFGPILHVVRWKAKDFDTLLDAIDATGFGLTLGIHSRINETAHKVIARLSVGNVYVNRNIIGATVGSQPFGGSGLSGTGPKAGGPNYLARFAREQVVSVNTAAAGGNASLIAMDS</sequence>
<keyword evidence="5" id="KW-0804">Transcription</keyword>
<dbReference type="InterPro" id="IPR050485">
    <property type="entry name" value="Proline_metab_enzyme"/>
</dbReference>
<evidence type="ECO:0000256" key="1">
    <source>
        <dbReference type="ARBA" id="ARBA00004786"/>
    </source>
</evidence>
<dbReference type="SUPFAM" id="SSF51730">
    <property type="entry name" value="FAD-linked oxidoreductase"/>
    <property type="match status" value="1"/>
</dbReference>
<dbReference type="GO" id="GO:0003677">
    <property type="term" value="F:DNA binding"/>
    <property type="evidence" value="ECO:0007669"/>
    <property type="project" value="UniProtKB-KW"/>
</dbReference>
<dbReference type="Pfam" id="PF00171">
    <property type="entry name" value="Aldedh"/>
    <property type="match status" value="1"/>
</dbReference>
<comment type="similarity">
    <text evidence="5">In the N-terminal section; belongs to the proline dehydrogenase family.</text>
</comment>
<dbReference type="InterPro" id="IPR016163">
    <property type="entry name" value="Ald_DH_C"/>
</dbReference>
<dbReference type="InterPro" id="IPR029041">
    <property type="entry name" value="FAD-linked_oxidoreductase-like"/>
</dbReference>
<dbReference type="InterPro" id="IPR002872">
    <property type="entry name" value="Proline_DH_dom"/>
</dbReference>
<dbReference type="InterPro" id="IPR024082">
    <property type="entry name" value="PRODH_PutA_dom_II"/>
</dbReference>
<comment type="function">
    <text evidence="5">Oxidizes proline to glutamate for use as a carbon and nitrogen source.</text>
</comment>
<feature type="active site" evidence="6">
    <location>
        <position position="801"/>
    </location>
</feature>
<dbReference type="GO" id="GO:0003842">
    <property type="term" value="F:L-glutamate gamma-semialdehyde dehydrogenase activity"/>
    <property type="evidence" value="ECO:0007669"/>
    <property type="project" value="UniProtKB-UniRule"/>
</dbReference>
<dbReference type="EMBL" id="JAFMPP010000012">
    <property type="protein sequence ID" value="MBO0663607.1"/>
    <property type="molecule type" value="Genomic_DNA"/>
</dbReference>
<dbReference type="EC" id="1.2.1.88" evidence="5"/>
<evidence type="ECO:0000259" key="8">
    <source>
        <dbReference type="Pfam" id="PF01619"/>
    </source>
</evidence>
<dbReference type="EC" id="1.5.5.2" evidence="5"/>
<evidence type="ECO:0000313" key="10">
    <source>
        <dbReference type="EMBL" id="MBO0663607.1"/>
    </source>
</evidence>
<keyword evidence="11" id="KW-1185">Reference proteome</keyword>
<feature type="domain" description="Proline dehydrogenase" evidence="8">
    <location>
        <begin position="188"/>
        <end position="484"/>
    </location>
</feature>
<dbReference type="InterPro" id="IPR005933">
    <property type="entry name" value="PutA_C"/>
</dbReference>
<evidence type="ECO:0000256" key="3">
    <source>
        <dbReference type="ARBA" id="ARBA00023027"/>
    </source>
</evidence>
<dbReference type="Gene3D" id="3.40.309.10">
    <property type="entry name" value="Aldehyde Dehydrogenase, Chain A, domain 2"/>
    <property type="match status" value="1"/>
</dbReference>
<dbReference type="CDD" id="cd07125">
    <property type="entry name" value="ALDH_PutA-P5CDH"/>
    <property type="match status" value="1"/>
</dbReference>
<dbReference type="Gene3D" id="1.20.5.460">
    <property type="entry name" value="Single helix bin"/>
    <property type="match status" value="1"/>
</dbReference>
<dbReference type="AlphaFoldDB" id="A0A939JX21"/>
<dbReference type="PANTHER" id="PTHR42862:SF1">
    <property type="entry name" value="DELTA-1-PYRROLINE-5-CARBOXYLATE DEHYDROGENASE 2, ISOFORM A-RELATED"/>
    <property type="match status" value="1"/>
</dbReference>
<evidence type="ECO:0000256" key="6">
    <source>
        <dbReference type="PIRSR" id="PIRSR000197-1"/>
    </source>
</evidence>
<name>A0A939JX21_9HYPH</name>
<keyword evidence="2 5" id="KW-0560">Oxidoreductase</keyword>
<dbReference type="PIRSF" id="PIRSF000197">
    <property type="entry name" value="Bifunct_PutA"/>
    <property type="match status" value="1"/>
</dbReference>
<dbReference type="NCBIfam" id="NF008869">
    <property type="entry name" value="PRK11904.1"/>
    <property type="match status" value="1"/>
</dbReference>
<evidence type="ECO:0000256" key="5">
    <source>
        <dbReference type="PIRNR" id="PIRNR000197"/>
    </source>
</evidence>
<feature type="domain" description="Proline dehydrogenase PutA" evidence="9">
    <location>
        <begin position="70"/>
        <end position="179"/>
    </location>
</feature>
<keyword evidence="3 5" id="KW-0520">NAD</keyword>
<dbReference type="GO" id="GO:0004657">
    <property type="term" value="F:proline dehydrogenase activity"/>
    <property type="evidence" value="ECO:0007669"/>
    <property type="project" value="UniProtKB-UniRule"/>
</dbReference>
<comment type="caution">
    <text evidence="10">The sequence shown here is derived from an EMBL/GenBank/DDBJ whole genome shotgun (WGS) entry which is preliminary data.</text>
</comment>
<dbReference type="InterPro" id="IPR015590">
    <property type="entry name" value="Aldehyde_DH_dom"/>
</dbReference>
<evidence type="ECO:0000259" key="7">
    <source>
        <dbReference type="Pfam" id="PF00171"/>
    </source>
</evidence>
<dbReference type="InterPro" id="IPR016162">
    <property type="entry name" value="Ald_DH_N"/>
</dbReference>
<keyword evidence="5" id="KW-0805">Transcription regulation</keyword>
<reference evidence="10" key="1">
    <citation type="submission" date="2021-03" db="EMBL/GenBank/DDBJ databases">
        <title>Whole genome sequence of Jiella sp. CQZ9-1.</title>
        <authorList>
            <person name="Tuo L."/>
        </authorList>
    </citation>
    <scope>NUCLEOTIDE SEQUENCE</scope>
    <source>
        <strain evidence="10">CQZ9-1</strain>
    </source>
</reference>
<organism evidence="10 11">
    <name type="scientific">Jiella flava</name>
    <dbReference type="NCBI Taxonomy" id="2816857"/>
    <lineage>
        <taxon>Bacteria</taxon>
        <taxon>Pseudomonadati</taxon>
        <taxon>Pseudomonadota</taxon>
        <taxon>Alphaproteobacteria</taxon>
        <taxon>Hyphomicrobiales</taxon>
        <taxon>Aurantimonadaceae</taxon>
        <taxon>Jiella</taxon>
    </lineage>
</organism>
<protein>
    <recommendedName>
        <fullName evidence="5">Bifunctional protein PutA</fullName>
    </recommendedName>
    <domain>
        <recommendedName>
            <fullName evidence="5">Proline dehydrogenase</fullName>
            <ecNumber evidence="5">1.5.5.2</ecNumber>
        </recommendedName>
        <alternativeName>
            <fullName evidence="5">Proline oxidase</fullName>
        </alternativeName>
    </domain>
    <domain>
        <recommendedName>
            <fullName evidence="5">Delta-1-pyrroline-5-carboxylate dehydrogenase</fullName>
            <shortName evidence="5">P5C dehydrogenase</shortName>
            <ecNumber evidence="5">1.2.1.88</ecNumber>
        </recommendedName>
        <alternativeName>
            <fullName evidence="5">L-glutamate gamma-semialdehyde dehydrogenase</fullName>
        </alternativeName>
    </domain>
</protein>
<dbReference type="SUPFAM" id="SSF81935">
    <property type="entry name" value="N-terminal domain of bifunctional PutA protein"/>
    <property type="match status" value="1"/>
</dbReference>
<evidence type="ECO:0000313" key="11">
    <source>
        <dbReference type="Proteomes" id="UP000664122"/>
    </source>
</evidence>
<dbReference type="GO" id="GO:0003700">
    <property type="term" value="F:DNA-binding transcription factor activity"/>
    <property type="evidence" value="ECO:0007669"/>
    <property type="project" value="InterPro"/>
</dbReference>
<keyword evidence="5" id="KW-0285">Flavoprotein</keyword>
<dbReference type="PROSITE" id="PS00070">
    <property type="entry name" value="ALDEHYDE_DEHYDR_CYS"/>
    <property type="match status" value="1"/>
</dbReference>
<gene>
    <name evidence="10" type="primary">putA</name>
    <name evidence="10" type="ORF">J1C48_13545</name>
</gene>
<feature type="active site" evidence="6">
    <location>
        <position position="835"/>
    </location>
</feature>
<dbReference type="GO" id="GO:0009898">
    <property type="term" value="C:cytoplasmic side of plasma membrane"/>
    <property type="evidence" value="ECO:0007669"/>
    <property type="project" value="TreeGrafter"/>
</dbReference>
<dbReference type="RefSeq" id="WP_207258443.1">
    <property type="nucleotide sequence ID" value="NZ_JAFMPP010000012.1"/>
</dbReference>
<comment type="cofactor">
    <cofactor evidence="5">
        <name>FAD</name>
        <dbReference type="ChEBI" id="CHEBI:57692"/>
    </cofactor>
</comment>
<feature type="domain" description="Aldehyde dehydrogenase" evidence="7">
    <location>
        <begin position="567"/>
        <end position="1028"/>
    </location>
</feature>
<keyword evidence="5" id="KW-0274">FAD</keyword>
<accession>A0A939JX21</accession>
<evidence type="ECO:0000259" key="9">
    <source>
        <dbReference type="Pfam" id="PF14850"/>
    </source>
</evidence>
<keyword evidence="5" id="KW-0642">Proline metabolism</keyword>
<dbReference type="InterPro" id="IPR024089">
    <property type="entry name" value="PRODH_PutA_dom_I/II"/>
</dbReference>
<comment type="catalytic activity">
    <reaction evidence="4 5">
        <text>L-glutamate 5-semialdehyde + NAD(+) + H2O = L-glutamate + NADH + 2 H(+)</text>
        <dbReference type="Rhea" id="RHEA:30235"/>
        <dbReference type="ChEBI" id="CHEBI:15377"/>
        <dbReference type="ChEBI" id="CHEBI:15378"/>
        <dbReference type="ChEBI" id="CHEBI:29985"/>
        <dbReference type="ChEBI" id="CHEBI:57540"/>
        <dbReference type="ChEBI" id="CHEBI:57945"/>
        <dbReference type="ChEBI" id="CHEBI:58066"/>
        <dbReference type="EC" id="1.2.1.88"/>
    </reaction>
</comment>
<dbReference type="InterPro" id="IPR016160">
    <property type="entry name" value="Ald_DH_CS_CYS"/>
</dbReference>
<dbReference type="PANTHER" id="PTHR42862">
    <property type="entry name" value="DELTA-1-PYRROLINE-5-CARBOXYLATE DEHYDROGENASE 1, ISOFORM A-RELATED"/>
    <property type="match status" value="1"/>
</dbReference>